<name>A0A858RAH0_9PROT</name>
<keyword evidence="2" id="KW-1185">Reference proteome</keyword>
<dbReference type="EMBL" id="CP051775">
    <property type="protein sequence ID" value="QJE74455.1"/>
    <property type="molecule type" value="Genomic_DNA"/>
</dbReference>
<organism evidence="1 2">
    <name type="scientific">Aerophototrophica crusticola</name>
    <dbReference type="NCBI Taxonomy" id="1709002"/>
    <lineage>
        <taxon>Bacteria</taxon>
        <taxon>Pseudomonadati</taxon>
        <taxon>Pseudomonadota</taxon>
        <taxon>Alphaproteobacteria</taxon>
        <taxon>Rhodospirillales</taxon>
        <taxon>Rhodospirillaceae</taxon>
        <taxon>Aerophototrophica</taxon>
    </lineage>
</organism>
<sequence>MPMVPPFPGLPPCACLEDNPADPLRPIARPLRSCAPEDLRQCPRPLREPGRVFQLYVPEERAAALEAMIRDRSATVTTGVRFTGTGAVLLDGVEVVAR</sequence>
<dbReference type="KEGG" id="acru:HHL28_16500"/>
<dbReference type="Proteomes" id="UP000501891">
    <property type="component" value="Chromosome"/>
</dbReference>
<protein>
    <submittedName>
        <fullName evidence="1">Uncharacterized protein</fullName>
    </submittedName>
</protein>
<evidence type="ECO:0000313" key="2">
    <source>
        <dbReference type="Proteomes" id="UP000501891"/>
    </source>
</evidence>
<evidence type="ECO:0000313" key="1">
    <source>
        <dbReference type="EMBL" id="QJE74455.1"/>
    </source>
</evidence>
<proteinExistence type="predicted"/>
<gene>
    <name evidence="1" type="ORF">HHL28_16500</name>
</gene>
<reference evidence="1" key="1">
    <citation type="submission" date="2020-04" db="EMBL/GenBank/DDBJ databases">
        <title>A desert anoxygenic phototrophic bacterium fixes CO2 using RubisCO under aerobic conditions.</title>
        <authorList>
            <person name="Tang K."/>
        </authorList>
    </citation>
    <scope>NUCLEOTIDE SEQUENCE [LARGE SCALE GENOMIC DNA]</scope>
    <source>
        <strain evidence="1">MIMtkB3</strain>
    </source>
</reference>
<accession>A0A858RAH0</accession>
<dbReference type="AlphaFoldDB" id="A0A858RAH0"/>